<dbReference type="InterPro" id="IPR010462">
    <property type="entry name" value="Ectoine_synth"/>
</dbReference>
<evidence type="ECO:0000256" key="1">
    <source>
        <dbReference type="ARBA" id="ARBA00005181"/>
    </source>
</evidence>
<keyword evidence="10" id="KW-1185">Reference proteome</keyword>
<reference evidence="9 10" key="1">
    <citation type="submission" date="2022-11" db="EMBL/GenBank/DDBJ databases">
        <title>Genome Sequencing of Nocardia sp. ON39_IFM12276 and assembly.</title>
        <authorList>
            <person name="Shimojima M."/>
            <person name="Toyokawa M."/>
            <person name="Uesaka K."/>
        </authorList>
    </citation>
    <scope>NUCLEOTIDE SEQUENCE [LARGE SCALE GENOMIC DNA]</scope>
    <source>
        <strain evidence="9 10">IFM 12276</strain>
    </source>
</reference>
<dbReference type="Pfam" id="PF06339">
    <property type="entry name" value="Ectoine_synth"/>
    <property type="match status" value="1"/>
</dbReference>
<dbReference type="EMBL" id="AP026978">
    <property type="protein sequence ID" value="BDU03504.1"/>
    <property type="molecule type" value="Genomic_DNA"/>
</dbReference>
<evidence type="ECO:0000313" key="9">
    <source>
        <dbReference type="EMBL" id="BDU03504.1"/>
    </source>
</evidence>
<evidence type="ECO:0000313" key="10">
    <source>
        <dbReference type="Proteomes" id="UP001317870"/>
    </source>
</evidence>
<dbReference type="RefSeq" id="WP_281876674.1">
    <property type="nucleotide sequence ID" value="NZ_AP026976.1"/>
</dbReference>
<evidence type="ECO:0000256" key="5">
    <source>
        <dbReference type="ARBA" id="ARBA00023239"/>
    </source>
</evidence>
<dbReference type="PANTHER" id="PTHR39289:SF1">
    <property type="entry name" value="L-ECTOINE SYNTHASE"/>
    <property type="match status" value="1"/>
</dbReference>
<comment type="function">
    <text evidence="8">Catalyzes the circularization of gamma-N-acetyl-alpha,gamma-diaminobutyric acid (ADABA) to ectoine (1,4,5,6-tetrahydro-2-methyl-4-pyrimidine carboxylic acid), which is an excellent osmoprotectant.</text>
</comment>
<dbReference type="EC" id="4.2.1.108" evidence="3 8"/>
<evidence type="ECO:0000256" key="2">
    <source>
        <dbReference type="ARBA" id="ARBA00009637"/>
    </source>
</evidence>
<dbReference type="Proteomes" id="UP001317870">
    <property type="component" value="Chromosome"/>
</dbReference>
<evidence type="ECO:0000256" key="6">
    <source>
        <dbReference type="ARBA" id="ARBA00033271"/>
    </source>
</evidence>
<dbReference type="CDD" id="cd06978">
    <property type="entry name" value="cupin_EctC"/>
    <property type="match status" value="1"/>
</dbReference>
<comment type="catalytic activity">
    <reaction evidence="7 8">
        <text>(2S)-4-acetamido-2-aminobutanoate = L-ectoine + H2O</text>
        <dbReference type="Rhea" id="RHEA:17281"/>
        <dbReference type="ChEBI" id="CHEBI:15377"/>
        <dbReference type="ChEBI" id="CHEBI:58515"/>
        <dbReference type="ChEBI" id="CHEBI:58929"/>
        <dbReference type="EC" id="4.2.1.108"/>
    </reaction>
</comment>
<dbReference type="HAMAP" id="MF_01255">
    <property type="entry name" value="Ectoine_synth"/>
    <property type="match status" value="1"/>
</dbReference>
<evidence type="ECO:0000256" key="4">
    <source>
        <dbReference type="ARBA" id="ARBA00019707"/>
    </source>
</evidence>
<comment type="pathway">
    <text evidence="1 8">Amine and polyamine biosynthesis; ectoine biosynthesis; L-ectoine from L-aspartate 4-semialdehyde: step 3/3.</text>
</comment>
<dbReference type="InterPro" id="IPR014710">
    <property type="entry name" value="RmlC-like_jellyroll"/>
</dbReference>
<dbReference type="SUPFAM" id="SSF51182">
    <property type="entry name" value="RmlC-like cupins"/>
    <property type="match status" value="1"/>
</dbReference>
<proteinExistence type="inferred from homology"/>
<evidence type="ECO:0000256" key="8">
    <source>
        <dbReference type="HAMAP-Rule" id="MF_01255"/>
    </source>
</evidence>
<dbReference type="PANTHER" id="PTHR39289">
    <property type="match status" value="1"/>
</dbReference>
<organism evidence="9 10">
    <name type="scientific">Nocardia sputorum</name>
    <dbReference type="NCBI Taxonomy" id="2984338"/>
    <lineage>
        <taxon>Bacteria</taxon>
        <taxon>Bacillati</taxon>
        <taxon>Actinomycetota</taxon>
        <taxon>Actinomycetes</taxon>
        <taxon>Mycobacteriales</taxon>
        <taxon>Nocardiaceae</taxon>
        <taxon>Nocardia</taxon>
    </lineage>
</organism>
<comment type="similarity">
    <text evidence="2 8">Belongs to the ectoine synthase family.</text>
</comment>
<dbReference type="InterPro" id="IPR011051">
    <property type="entry name" value="RmlC_Cupin_sf"/>
</dbReference>
<gene>
    <name evidence="9" type="primary">ectC_2</name>
    <name evidence="8" type="synonym">ectC</name>
    <name evidence="9" type="ORF">IFM12276_65320</name>
</gene>
<protein>
    <recommendedName>
        <fullName evidence="4 8">L-ectoine synthase</fullName>
        <ecNumber evidence="3 8">4.2.1.108</ecNumber>
    </recommendedName>
    <alternativeName>
        <fullName evidence="6 8">N-acetyldiaminobutyrate dehydratase</fullName>
    </alternativeName>
</protein>
<dbReference type="NCBIfam" id="NF009806">
    <property type="entry name" value="PRK13290.1"/>
    <property type="match status" value="1"/>
</dbReference>
<accession>A0ABM8D7T7</accession>
<sequence>MIVRSLEETIGTEREVRGPTWTSRRLVLAREKAGFSLNDTVVDAGAELEMWYANHIEAVYVIEGEGEVVDEETGETHRLAPGVLYLVDAHQRHTLRAHTRFRAVCVFDPPLTGREVHDENGAFPLLTEGDR</sequence>
<keyword evidence="5 8" id="KW-0456">Lyase</keyword>
<evidence type="ECO:0000256" key="7">
    <source>
        <dbReference type="ARBA" id="ARBA00048714"/>
    </source>
</evidence>
<evidence type="ECO:0000256" key="3">
    <source>
        <dbReference type="ARBA" id="ARBA00013192"/>
    </source>
</evidence>
<name>A0ABM8D7T7_9NOCA</name>
<dbReference type="Gene3D" id="2.60.120.10">
    <property type="entry name" value="Jelly Rolls"/>
    <property type="match status" value="1"/>
</dbReference>